<dbReference type="Proteomes" id="UP000235116">
    <property type="component" value="Chromosome"/>
</dbReference>
<feature type="domain" description="Copper-binding protein MbnP-like" evidence="1">
    <location>
        <begin position="43"/>
        <end position="253"/>
    </location>
</feature>
<proteinExistence type="predicted"/>
<dbReference type="NCBIfam" id="TIGR04052">
    <property type="entry name" value="MbnP_like_WxW"/>
    <property type="match status" value="1"/>
</dbReference>
<keyword evidence="3" id="KW-1185">Reference proteome</keyword>
<dbReference type="InterPro" id="IPR023977">
    <property type="entry name" value="MbnP-like"/>
</dbReference>
<name>A0A2K9LKU2_9GAMM</name>
<dbReference type="AlphaFoldDB" id="A0A2K9LKU2"/>
<accession>A0A2K9LKU2</accession>
<organism evidence="2 3">
    <name type="scientific">Ketobacter alkanivorans</name>
    <dbReference type="NCBI Taxonomy" id="1917421"/>
    <lineage>
        <taxon>Bacteria</taxon>
        <taxon>Pseudomonadati</taxon>
        <taxon>Pseudomonadota</taxon>
        <taxon>Gammaproteobacteria</taxon>
        <taxon>Pseudomonadales</taxon>
        <taxon>Ketobacteraceae</taxon>
        <taxon>Ketobacter</taxon>
    </lineage>
</organism>
<reference evidence="3" key="1">
    <citation type="submission" date="2017-08" db="EMBL/GenBank/DDBJ databases">
        <title>Direct submision.</title>
        <authorList>
            <person name="Kim S.-J."/>
            <person name="Rhee S.-K."/>
        </authorList>
    </citation>
    <scope>NUCLEOTIDE SEQUENCE [LARGE SCALE GENOMIC DNA]</scope>
    <source>
        <strain evidence="3">GI5</strain>
    </source>
</reference>
<protein>
    <submittedName>
        <fullName evidence="2">Metallo-mystery pair system four-Cys motif protein</fullName>
    </submittedName>
</protein>
<evidence type="ECO:0000313" key="3">
    <source>
        <dbReference type="Proteomes" id="UP000235116"/>
    </source>
</evidence>
<dbReference type="EMBL" id="CP022684">
    <property type="protein sequence ID" value="AUM12857.1"/>
    <property type="molecule type" value="Genomic_DNA"/>
</dbReference>
<gene>
    <name evidence="2" type="ORF">Kalk_10680</name>
</gene>
<evidence type="ECO:0000313" key="2">
    <source>
        <dbReference type="EMBL" id="AUM12857.1"/>
    </source>
</evidence>
<evidence type="ECO:0000259" key="1">
    <source>
        <dbReference type="Pfam" id="PF20243"/>
    </source>
</evidence>
<dbReference type="Pfam" id="PF20243">
    <property type="entry name" value="MbnP"/>
    <property type="match status" value="1"/>
</dbReference>
<dbReference type="KEGG" id="kak:Kalk_10680"/>
<sequence>MGSALLMIRSIAVIFGVATLVACGGGSSGSSDASAAGVTRSVPVEINFSAVMGSAALACDVDYTDVGTAATTTQIKDFRLYVHDIQLVTDADEVVALTLDTSDWQAQGVALLDFENATGECTGTAETNSAVSGTVPDSGAVFNAVRFTVGIPQHLNHLEQVSVSPFNITGMNWGWTNGYKFIRFDVPNWNLHIGATGCAAGGGGDIECTHSNRPQIALSNFNYQTQRIQIDFGALLQGSDITTNLGGPSGCMSGGTDPECNEVFTQLGLSLVSGENDPGLTQTVFSVAD</sequence>
<dbReference type="InterPro" id="IPR046863">
    <property type="entry name" value="MbnP-like_dom"/>
</dbReference>